<dbReference type="RefSeq" id="WP_324715334.1">
    <property type="nucleotide sequence ID" value="NZ_CP141615.1"/>
</dbReference>
<reference evidence="2 3" key="1">
    <citation type="journal article" date="2024" name="Front. Microbiol.">
        <title>Novel thermophilic genera Geochorda gen. nov. and Carboxydochorda gen. nov. from the deep terrestrial subsurface reveal the ecophysiological diversity in the class Limnochordia.</title>
        <authorList>
            <person name="Karnachuk O.V."/>
            <person name="Lukina A.P."/>
            <person name="Avakyan M.R."/>
            <person name="Kadnikov V.V."/>
            <person name="Begmatov S."/>
            <person name="Beletsky A.V."/>
            <person name="Vlasova K.G."/>
            <person name="Novikov A.A."/>
            <person name="Shcherbakova V.A."/>
            <person name="Mardanov A.V."/>
            <person name="Ravin N.V."/>
        </authorList>
    </citation>
    <scope>NUCLEOTIDE SEQUENCE [LARGE SCALE GENOMIC DNA]</scope>
    <source>
        <strain evidence="2 3">L945</strain>
    </source>
</reference>
<protein>
    <submittedName>
        <fullName evidence="2">Type IV toxin-antitoxin system AbiEi family antitoxin domain-containing protein</fullName>
    </submittedName>
</protein>
<sequence>MPRTTRNPSPERLFEIASVQAGYFTAAQARSAGYTRQNLAYHVAAGRFERVARGLYRLRQYPSFPYEDVAAAWLKAGPHRAVVSHETALVLHDLSAVRPDKIDLTVERPHRPAGNRPRLPGVRIHTTVQPLDAQDVVRIAGVRVTSAVRTILDAADAGTDLDQIVAAVREGIKRGLFTPSEMEEAARTRRARVRRLISVALQEAGYGSAVH</sequence>
<dbReference type="Pfam" id="PF13338">
    <property type="entry name" value="AbiEi_4"/>
    <property type="match status" value="1"/>
</dbReference>
<gene>
    <name evidence="2" type="ORF">U7230_08045</name>
</gene>
<proteinExistence type="predicted"/>
<dbReference type="Proteomes" id="UP001332192">
    <property type="component" value="Chromosome"/>
</dbReference>
<dbReference type="EMBL" id="CP141615">
    <property type="protein sequence ID" value="WRP16061.1"/>
    <property type="molecule type" value="Genomic_DNA"/>
</dbReference>
<evidence type="ECO:0000313" key="3">
    <source>
        <dbReference type="Proteomes" id="UP001332192"/>
    </source>
</evidence>
<name>A0ABZ1BTE2_9FIRM</name>
<feature type="domain" description="AbiEi antitoxin N-terminal" evidence="1">
    <location>
        <begin position="11"/>
        <end position="58"/>
    </location>
</feature>
<dbReference type="InterPro" id="IPR025159">
    <property type="entry name" value="AbiEi_N"/>
</dbReference>
<keyword evidence="3" id="KW-1185">Reference proteome</keyword>
<evidence type="ECO:0000313" key="2">
    <source>
        <dbReference type="EMBL" id="WRP16061.1"/>
    </source>
</evidence>
<accession>A0ABZ1BTE2</accession>
<evidence type="ECO:0000259" key="1">
    <source>
        <dbReference type="Pfam" id="PF13338"/>
    </source>
</evidence>
<organism evidence="2 3">
    <name type="scientific">Carboxydichorda subterranea</name>
    <dbReference type="NCBI Taxonomy" id="3109565"/>
    <lineage>
        <taxon>Bacteria</taxon>
        <taxon>Bacillati</taxon>
        <taxon>Bacillota</taxon>
        <taxon>Limnochordia</taxon>
        <taxon>Limnochordales</taxon>
        <taxon>Geochordaceae</taxon>
        <taxon>Carboxydichorda</taxon>
    </lineage>
</organism>